<evidence type="ECO:0000313" key="2">
    <source>
        <dbReference type="Proteomes" id="UP000297839"/>
    </source>
</evidence>
<gene>
    <name evidence="1" type="ORF">EZ216_09325</name>
</gene>
<dbReference type="OrthoDB" id="9758229at2"/>
<dbReference type="AlphaFoldDB" id="A0A4Z0BY05"/>
<keyword evidence="2" id="KW-1185">Reference proteome</keyword>
<name>A0A4Z0BY05_9BURK</name>
<reference evidence="1 2" key="1">
    <citation type="submission" date="2019-03" db="EMBL/GenBank/DDBJ databases">
        <title>Ramlibacter sp. 18x22-1, whole genome shotgun sequence.</title>
        <authorList>
            <person name="Zhang X."/>
            <person name="Feng G."/>
            <person name="Zhu H."/>
        </authorList>
    </citation>
    <scope>NUCLEOTIDE SEQUENCE [LARGE SCALE GENOMIC DNA]</scope>
    <source>
        <strain evidence="1 2">18x22-1</strain>
    </source>
</reference>
<comment type="caution">
    <text evidence="1">The sequence shown here is derived from an EMBL/GenBank/DDBJ whole genome shotgun (WGS) entry which is preliminary data.</text>
</comment>
<organism evidence="1 2">
    <name type="scientific">Ramlibacter humi</name>
    <dbReference type="NCBI Taxonomy" id="2530451"/>
    <lineage>
        <taxon>Bacteria</taxon>
        <taxon>Pseudomonadati</taxon>
        <taxon>Pseudomonadota</taxon>
        <taxon>Betaproteobacteria</taxon>
        <taxon>Burkholderiales</taxon>
        <taxon>Comamonadaceae</taxon>
        <taxon>Ramlibacter</taxon>
    </lineage>
</organism>
<sequence>MIPAAWRDPRRWRAAFAPHSIVLALLAAWFVGLVFAAVQLERWQADLSRTLLQLNADAQFRARVTQRDQVDPQWYRRKAGALLAALDKVRREAWWTVFIPGSWRPFDDLEERVAARMEREFGDIVVETVRRELFLRTAQLTGVPVAPPAGEFRSPVACTPPRLPAGTPPGELPELAALKAYVGSLRELDDAVRAWMALQQSPGPEATQALRGLVRYTLDADLPPGAAHAVALFQASRAPGAAEAVPQWQAAARCAFLRGVDALHERVLSQNELLALEQSLQERARGLFDNRRPEPFVPTVKRLRAVHETLLQEEALLARGNTAWLRGGALPFQPAWEDLLARSRELGLLGPDAAQQARVHSEAAFAQFRRQFDAVLGRGRAGLVWDDVQPGYRLSPERVALREGLGRLLQEPFMQLRADGSAEPPPATFNEVLALADVRRRVRREVIPQLPEFARAPMARVVDDRLALLVHDGAAQALRAALPSDPNGSFDPAAFQGLRQPLAQAQSLLVALGAPDLAQRLASQPAAELGARLARSTQELRTLALFTPRASDFGWWRGEPAPLMRAFGTADEPAMQALLTQQFARVEALARQASQYLAAADTQLSADADVQTWQKLAAETDRWRAHLPDSSMLAMERYLLAMGPPLRRENCAELLMTRLPPRHDDEIAQRLTRMHNALALRCNQLRTEPPVASTGN</sequence>
<dbReference type="RefSeq" id="WP_135249466.1">
    <property type="nucleotide sequence ID" value="NZ_SMLK01000002.1"/>
</dbReference>
<proteinExistence type="predicted"/>
<accession>A0A4Z0BY05</accession>
<protein>
    <submittedName>
        <fullName evidence="1">Uncharacterized protein</fullName>
    </submittedName>
</protein>
<dbReference type="Proteomes" id="UP000297839">
    <property type="component" value="Unassembled WGS sequence"/>
</dbReference>
<evidence type="ECO:0000313" key="1">
    <source>
        <dbReference type="EMBL" id="TFZ03841.1"/>
    </source>
</evidence>
<dbReference type="EMBL" id="SMLK01000002">
    <property type="protein sequence ID" value="TFZ03841.1"/>
    <property type="molecule type" value="Genomic_DNA"/>
</dbReference>